<proteinExistence type="predicted"/>
<accession>A0A6J5KIV6</accession>
<dbReference type="EMBL" id="LR796154">
    <property type="protein sequence ID" value="CAB4122078.1"/>
    <property type="molecule type" value="Genomic_DNA"/>
</dbReference>
<sequence length="128" mass="14341">MTKYEALKMAIKELSQTALGDTPALKACKEALEQQDENDQHWYNEGYGQGKFDALMDAELAQEPSPMVRHKNGNFSPAPVWQGLSDDEICDLWTLSDKDIDGIDLGYTTQQHYFAALVEQALKEKNSG</sequence>
<reference evidence="1" key="1">
    <citation type="submission" date="2020-04" db="EMBL/GenBank/DDBJ databases">
        <authorList>
            <person name="Chiriac C."/>
            <person name="Salcher M."/>
            <person name="Ghai R."/>
            <person name="Kavagutti S V."/>
        </authorList>
    </citation>
    <scope>NUCLEOTIDE SEQUENCE</scope>
</reference>
<name>A0A6J5KIV6_9CAUD</name>
<protein>
    <submittedName>
        <fullName evidence="1">Uncharacterized protein</fullName>
    </submittedName>
</protein>
<organism evidence="1">
    <name type="scientific">uncultured Caudovirales phage</name>
    <dbReference type="NCBI Taxonomy" id="2100421"/>
    <lineage>
        <taxon>Viruses</taxon>
        <taxon>Duplodnaviria</taxon>
        <taxon>Heunggongvirae</taxon>
        <taxon>Uroviricota</taxon>
        <taxon>Caudoviricetes</taxon>
        <taxon>Peduoviridae</taxon>
        <taxon>Maltschvirus</taxon>
        <taxon>Maltschvirus maltsch</taxon>
    </lineage>
</organism>
<gene>
    <name evidence="1" type="ORF">UFOVP17_54</name>
</gene>
<evidence type="ECO:0000313" key="1">
    <source>
        <dbReference type="EMBL" id="CAB4122078.1"/>
    </source>
</evidence>